<accession>A0A7U7KGP8</accession>
<dbReference type="Pfam" id="PF18735">
    <property type="entry name" value="HEPN_RiboL-PSP"/>
    <property type="match status" value="1"/>
</dbReference>
<feature type="domain" description="RiboL-PSP-HEPN" evidence="1">
    <location>
        <begin position="13"/>
        <end position="205"/>
    </location>
</feature>
<evidence type="ECO:0000313" key="2">
    <source>
        <dbReference type="EMBL" id="CUW36374.1"/>
    </source>
</evidence>
<sequence length="233" mass="26961">MDIDVFRAELEQDWDWRLDELKLLKNLSSPLDDHRADIYRRSLVVFLYAHFEGFFQFALMHYIKTINDQDISCSQANNHLVTATINEVFKALRDDSAKCSFFRAHAPDDSKLHRTFREIQFIENSAEIFSSKVHIKSGSVDLESNLSPIVVKKNLYKLGLPYELDKEIETNLNKLLGIRNKIAHGERRDGVSQSEYEGFESAVLQTVSQTMVDLTKACTDRLFLKEEFRYASA</sequence>
<proteinExistence type="predicted"/>
<reference evidence="2 3" key="1">
    <citation type="submission" date="2015-12" db="EMBL/GenBank/DDBJ databases">
        <authorList>
            <person name="Wibberg D."/>
        </authorList>
    </citation>
    <scope>NUCLEOTIDE SEQUENCE [LARGE SCALE GENOMIC DNA]</scope>
    <source>
        <strain evidence="2">R2091</strain>
    </source>
</reference>
<gene>
    <name evidence="2" type="ORF">ABR2091_2986</name>
</gene>
<evidence type="ECO:0000259" key="1">
    <source>
        <dbReference type="Pfam" id="PF18735"/>
    </source>
</evidence>
<dbReference type="EMBL" id="LN997846">
    <property type="protein sequence ID" value="CUW36374.1"/>
    <property type="molecule type" value="Genomic_DNA"/>
</dbReference>
<dbReference type="RefSeq" id="WP_032031418.1">
    <property type="nucleotide sequence ID" value="NZ_CAUYZO010000006.1"/>
</dbReference>
<organism evidence="2 3">
    <name type="scientific">Acinetobacter baumannii</name>
    <dbReference type="NCBI Taxonomy" id="470"/>
    <lineage>
        <taxon>Bacteria</taxon>
        <taxon>Pseudomonadati</taxon>
        <taxon>Pseudomonadota</taxon>
        <taxon>Gammaproteobacteria</taxon>
        <taxon>Moraxellales</taxon>
        <taxon>Moraxellaceae</taxon>
        <taxon>Acinetobacter</taxon>
        <taxon>Acinetobacter calcoaceticus/baumannii complex</taxon>
    </lineage>
</organism>
<name>A0A7U7KGP8_ACIBA</name>
<protein>
    <recommendedName>
        <fullName evidence="1">RiboL-PSP-HEPN domain-containing protein</fullName>
    </recommendedName>
</protein>
<dbReference type="InterPro" id="IPR041519">
    <property type="entry name" value="HEPN_RiboL-PSP"/>
</dbReference>
<evidence type="ECO:0000313" key="3">
    <source>
        <dbReference type="Proteomes" id="UP000066661"/>
    </source>
</evidence>
<dbReference type="Proteomes" id="UP000066661">
    <property type="component" value="Chromosome I"/>
</dbReference>
<dbReference type="AlphaFoldDB" id="A0A7U7KGP8"/>